<keyword evidence="3" id="KW-1185">Reference proteome</keyword>
<accession>A0A7J6WDG3</accession>
<dbReference type="AlphaFoldDB" id="A0A7J6WDG3"/>
<evidence type="ECO:0000313" key="3">
    <source>
        <dbReference type="Proteomes" id="UP000554482"/>
    </source>
</evidence>
<dbReference type="GO" id="GO:0071949">
    <property type="term" value="F:FAD binding"/>
    <property type="evidence" value="ECO:0007669"/>
    <property type="project" value="InterPro"/>
</dbReference>
<feature type="domain" description="FAD-binding PCMH-type" evidence="1">
    <location>
        <begin position="1"/>
        <end position="122"/>
    </location>
</feature>
<comment type="caution">
    <text evidence="2">The sequence shown here is derived from an EMBL/GenBank/DDBJ whole genome shotgun (WGS) entry which is preliminary data.</text>
</comment>
<dbReference type="PROSITE" id="PS51387">
    <property type="entry name" value="FAD_PCMH"/>
    <property type="match status" value="1"/>
</dbReference>
<dbReference type="InterPro" id="IPR016169">
    <property type="entry name" value="FAD-bd_PCMH_sub2"/>
</dbReference>
<dbReference type="Gene3D" id="3.30.465.10">
    <property type="match status" value="1"/>
</dbReference>
<dbReference type="Pfam" id="PF01565">
    <property type="entry name" value="FAD_binding_4"/>
    <property type="match status" value="1"/>
</dbReference>
<dbReference type="InterPro" id="IPR016166">
    <property type="entry name" value="FAD-bd_PCMH"/>
</dbReference>
<sequence>MMNLNQISIDLDSRTAWVESGATLGEMYYAISQASSSLSFPAGCCPAVGIGGHFSCGGYGLMTRKYGLSAENVIDALLVSRTGHVFRLRSNGRRCVRSGQFEVVVEVFRVFVYAGKIQLVPIPAIITAFKFSRNDMKN</sequence>
<dbReference type="InterPro" id="IPR036318">
    <property type="entry name" value="FAD-bd_PCMH-like_sf"/>
</dbReference>
<evidence type="ECO:0000259" key="1">
    <source>
        <dbReference type="PROSITE" id="PS51387"/>
    </source>
</evidence>
<evidence type="ECO:0000313" key="2">
    <source>
        <dbReference type="EMBL" id="KAF5195454.1"/>
    </source>
</evidence>
<organism evidence="2 3">
    <name type="scientific">Thalictrum thalictroides</name>
    <name type="common">Rue-anemone</name>
    <name type="synonym">Anemone thalictroides</name>
    <dbReference type="NCBI Taxonomy" id="46969"/>
    <lineage>
        <taxon>Eukaryota</taxon>
        <taxon>Viridiplantae</taxon>
        <taxon>Streptophyta</taxon>
        <taxon>Embryophyta</taxon>
        <taxon>Tracheophyta</taxon>
        <taxon>Spermatophyta</taxon>
        <taxon>Magnoliopsida</taxon>
        <taxon>Ranunculales</taxon>
        <taxon>Ranunculaceae</taxon>
        <taxon>Thalictroideae</taxon>
        <taxon>Thalictrum</taxon>
    </lineage>
</organism>
<dbReference type="EMBL" id="JABWDY010017296">
    <property type="protein sequence ID" value="KAF5195454.1"/>
    <property type="molecule type" value="Genomic_DNA"/>
</dbReference>
<reference evidence="2 3" key="1">
    <citation type="submission" date="2020-06" db="EMBL/GenBank/DDBJ databases">
        <title>Transcriptomic and genomic resources for Thalictrum thalictroides and T. hernandezii: Facilitating candidate gene discovery in an emerging model plant lineage.</title>
        <authorList>
            <person name="Arias T."/>
            <person name="Riano-Pachon D.M."/>
            <person name="Di Stilio V.S."/>
        </authorList>
    </citation>
    <scope>NUCLEOTIDE SEQUENCE [LARGE SCALE GENOMIC DNA]</scope>
    <source>
        <strain evidence="3">cv. WT478/WT964</strain>
        <tissue evidence="2">Leaves</tissue>
    </source>
</reference>
<dbReference type="Gene3D" id="3.40.462.20">
    <property type="match status" value="1"/>
</dbReference>
<gene>
    <name evidence="2" type="ORF">FRX31_014962</name>
</gene>
<protein>
    <submittedName>
        <fullName evidence="2">Reticuline oxidase</fullName>
    </submittedName>
</protein>
<dbReference type="InterPro" id="IPR006094">
    <property type="entry name" value="Oxid_FAD_bind_N"/>
</dbReference>
<name>A0A7J6WDG3_THATH</name>
<dbReference type="PANTHER" id="PTHR32448">
    <property type="entry name" value="OS08G0158400 PROTEIN"/>
    <property type="match status" value="1"/>
</dbReference>
<dbReference type="SUPFAM" id="SSF56176">
    <property type="entry name" value="FAD-binding/transporter-associated domain-like"/>
    <property type="match status" value="1"/>
</dbReference>
<proteinExistence type="predicted"/>
<dbReference type="OrthoDB" id="407275at2759"/>
<dbReference type="Proteomes" id="UP000554482">
    <property type="component" value="Unassembled WGS sequence"/>
</dbReference>